<protein>
    <submittedName>
        <fullName evidence="1">Uncharacterized protein</fullName>
    </submittedName>
</protein>
<evidence type="ECO:0000313" key="1">
    <source>
        <dbReference type="EMBL" id="KAJ1084105.1"/>
    </source>
</evidence>
<dbReference type="Gene3D" id="3.30.70.1820">
    <property type="entry name" value="L1 transposable element, RRM domain"/>
    <property type="match status" value="1"/>
</dbReference>
<sequence>MAKPLQIQRHVLLEPTDKQVDRTIMRAQWVPAIQSSNSKYPRTILVNFGDFRIKERILQQAIKSKIHQIPGDYALKIFSDMSVVHRRRELKALIPAFQKAGAQAGLVQQSKLKVFFSGSF</sequence>
<gene>
    <name evidence="1" type="ORF">NDU88_004259</name>
</gene>
<keyword evidence="2" id="KW-1185">Reference proteome</keyword>
<organism evidence="1 2">
    <name type="scientific">Pleurodeles waltl</name>
    <name type="common">Iberian ribbed newt</name>
    <dbReference type="NCBI Taxonomy" id="8319"/>
    <lineage>
        <taxon>Eukaryota</taxon>
        <taxon>Metazoa</taxon>
        <taxon>Chordata</taxon>
        <taxon>Craniata</taxon>
        <taxon>Vertebrata</taxon>
        <taxon>Euteleostomi</taxon>
        <taxon>Amphibia</taxon>
        <taxon>Batrachia</taxon>
        <taxon>Caudata</taxon>
        <taxon>Salamandroidea</taxon>
        <taxon>Salamandridae</taxon>
        <taxon>Pleurodelinae</taxon>
        <taxon>Pleurodeles</taxon>
    </lineage>
</organism>
<proteinExistence type="predicted"/>
<dbReference type="AlphaFoldDB" id="A0AAV7KXX1"/>
<reference evidence="1" key="1">
    <citation type="journal article" date="2022" name="bioRxiv">
        <title>Sequencing and chromosome-scale assembly of the giantPleurodeles waltlgenome.</title>
        <authorList>
            <person name="Brown T."/>
            <person name="Elewa A."/>
            <person name="Iarovenko S."/>
            <person name="Subramanian E."/>
            <person name="Araus A.J."/>
            <person name="Petzold A."/>
            <person name="Susuki M."/>
            <person name="Suzuki K.-i.T."/>
            <person name="Hayashi T."/>
            <person name="Toyoda A."/>
            <person name="Oliveira C."/>
            <person name="Osipova E."/>
            <person name="Leigh N.D."/>
            <person name="Simon A."/>
            <person name="Yun M.H."/>
        </authorList>
    </citation>
    <scope>NUCLEOTIDE SEQUENCE</scope>
    <source>
        <strain evidence="1">20211129_DDA</strain>
        <tissue evidence="1">Liver</tissue>
    </source>
</reference>
<dbReference type="EMBL" id="JANPWB010000016">
    <property type="protein sequence ID" value="KAJ1084105.1"/>
    <property type="molecule type" value="Genomic_DNA"/>
</dbReference>
<dbReference type="Proteomes" id="UP001066276">
    <property type="component" value="Chromosome 12"/>
</dbReference>
<comment type="caution">
    <text evidence="1">The sequence shown here is derived from an EMBL/GenBank/DDBJ whole genome shotgun (WGS) entry which is preliminary data.</text>
</comment>
<evidence type="ECO:0000313" key="2">
    <source>
        <dbReference type="Proteomes" id="UP001066276"/>
    </source>
</evidence>
<name>A0AAV7KXX1_PLEWA</name>
<accession>A0AAV7KXX1</accession>